<proteinExistence type="predicted"/>
<dbReference type="OrthoDB" id="1194658at2759"/>
<name>A0A1Q3ANW2_CEPFO</name>
<evidence type="ECO:0000256" key="1">
    <source>
        <dbReference type="SAM" id="SignalP"/>
    </source>
</evidence>
<dbReference type="InterPro" id="IPR019557">
    <property type="entry name" value="AminoTfrase-like_pln_mobile"/>
</dbReference>
<comment type="caution">
    <text evidence="3">The sequence shown here is derived from an EMBL/GenBank/DDBJ whole genome shotgun (WGS) entry which is preliminary data.</text>
</comment>
<evidence type="ECO:0000313" key="3">
    <source>
        <dbReference type="EMBL" id="GAV57233.1"/>
    </source>
</evidence>
<keyword evidence="1" id="KW-0732">Signal</keyword>
<dbReference type="Proteomes" id="UP000187406">
    <property type="component" value="Unassembled WGS sequence"/>
</dbReference>
<evidence type="ECO:0000259" key="2">
    <source>
        <dbReference type="Pfam" id="PF10536"/>
    </source>
</evidence>
<protein>
    <submittedName>
        <fullName evidence="3">PMD domain-containing protein</fullName>
    </submittedName>
</protein>
<dbReference type="Pfam" id="PF10536">
    <property type="entry name" value="PMD"/>
    <property type="match status" value="1"/>
</dbReference>
<dbReference type="PANTHER" id="PTHR46033:SF80">
    <property type="entry name" value="PROTEIN MAIN-LIKE 2-LIKE"/>
    <property type="match status" value="1"/>
</dbReference>
<dbReference type="InParanoid" id="A0A1Q3ANW2"/>
<organism evidence="3 4">
    <name type="scientific">Cephalotus follicularis</name>
    <name type="common">Albany pitcher plant</name>
    <dbReference type="NCBI Taxonomy" id="3775"/>
    <lineage>
        <taxon>Eukaryota</taxon>
        <taxon>Viridiplantae</taxon>
        <taxon>Streptophyta</taxon>
        <taxon>Embryophyta</taxon>
        <taxon>Tracheophyta</taxon>
        <taxon>Spermatophyta</taxon>
        <taxon>Magnoliopsida</taxon>
        <taxon>eudicotyledons</taxon>
        <taxon>Gunneridae</taxon>
        <taxon>Pentapetalae</taxon>
        <taxon>rosids</taxon>
        <taxon>fabids</taxon>
        <taxon>Oxalidales</taxon>
        <taxon>Cephalotaceae</taxon>
        <taxon>Cephalotus</taxon>
    </lineage>
</organism>
<dbReference type="PANTHER" id="PTHR46033">
    <property type="entry name" value="PROTEIN MAIN-LIKE 2"/>
    <property type="match status" value="1"/>
</dbReference>
<dbReference type="AlphaFoldDB" id="A0A1Q3ANW2"/>
<dbReference type="GO" id="GO:0010073">
    <property type="term" value="P:meristem maintenance"/>
    <property type="evidence" value="ECO:0007669"/>
    <property type="project" value="InterPro"/>
</dbReference>
<gene>
    <name evidence="3" type="ORF">CFOL_v3_00771</name>
</gene>
<evidence type="ECO:0000313" key="4">
    <source>
        <dbReference type="Proteomes" id="UP000187406"/>
    </source>
</evidence>
<feature type="chain" id="PRO_5013179471" evidence="1">
    <location>
        <begin position="19"/>
        <end position="268"/>
    </location>
</feature>
<feature type="domain" description="Aminotransferase-like plant mobile" evidence="2">
    <location>
        <begin position="2"/>
        <end position="187"/>
    </location>
</feature>
<accession>A0A1Q3ANW2</accession>
<dbReference type="EMBL" id="BDDD01000024">
    <property type="protein sequence ID" value="GAV57233.1"/>
    <property type="molecule type" value="Genomic_DNA"/>
</dbReference>
<keyword evidence="4" id="KW-1185">Reference proteome</keyword>
<reference evidence="4" key="1">
    <citation type="submission" date="2016-04" db="EMBL/GenBank/DDBJ databases">
        <title>Cephalotus genome sequencing.</title>
        <authorList>
            <person name="Fukushima K."/>
            <person name="Hasebe M."/>
            <person name="Fang X."/>
        </authorList>
    </citation>
    <scope>NUCLEOTIDE SEQUENCE [LARGE SCALE GENOMIC DNA]</scope>
    <source>
        <strain evidence="4">cv. St1</strain>
    </source>
</reference>
<feature type="signal peptide" evidence="1">
    <location>
        <begin position="1"/>
        <end position="18"/>
    </location>
</feature>
<sequence>MALKLAIEFSFSLAPVFLGTLYECLDQYHEAVLSSKGRYVHLSIVDTAFLHIIMWERFPGLAKPAMKSAEGEPAFRSLRWSGVKRFRNIQAMLDQEDKFCFRPYEKKVGGFKTVVNYLDADRLMNITVGNVSPHNQQLALMFLPSHVLAMVKEATHQSVVNAPYSPGYSPHIVAHQFGFNQGKHQCASGLNNVETVSGVFRDPSYMPAYPEVRELLHPRKQRVGKTTSSWLSFWKSTLCSFEAFIATEAVISPTDKTFVGEFLLQLPP</sequence>
<dbReference type="InterPro" id="IPR044824">
    <property type="entry name" value="MAIN-like"/>
</dbReference>